<dbReference type="EMBL" id="JAVDWH010000001">
    <property type="protein sequence ID" value="MDR7086960.1"/>
    <property type="molecule type" value="Genomic_DNA"/>
</dbReference>
<evidence type="ECO:0000256" key="1">
    <source>
        <dbReference type="SAM" id="Phobius"/>
    </source>
</evidence>
<name>A0ABU1UP90_9ACTN</name>
<evidence type="ECO:0000313" key="4">
    <source>
        <dbReference type="Proteomes" id="UP001257739"/>
    </source>
</evidence>
<feature type="transmembrane region" description="Helical" evidence="1">
    <location>
        <begin position="178"/>
        <end position="196"/>
    </location>
</feature>
<feature type="transmembrane region" description="Helical" evidence="1">
    <location>
        <begin position="226"/>
        <end position="246"/>
    </location>
</feature>
<gene>
    <name evidence="3" type="ORF">J2X11_001799</name>
</gene>
<dbReference type="Proteomes" id="UP001257739">
    <property type="component" value="Unassembled WGS sequence"/>
</dbReference>
<evidence type="ECO:0000259" key="2">
    <source>
        <dbReference type="Pfam" id="PF02517"/>
    </source>
</evidence>
<keyword evidence="3" id="KW-0645">Protease</keyword>
<keyword evidence="4" id="KW-1185">Reference proteome</keyword>
<feature type="transmembrane region" description="Helical" evidence="1">
    <location>
        <begin position="106"/>
        <end position="127"/>
    </location>
</feature>
<dbReference type="Pfam" id="PF02517">
    <property type="entry name" value="Rce1-like"/>
    <property type="match status" value="1"/>
</dbReference>
<reference evidence="3 4" key="1">
    <citation type="submission" date="2023-07" db="EMBL/GenBank/DDBJ databases">
        <title>Sorghum-associated microbial communities from plants grown in Nebraska, USA.</title>
        <authorList>
            <person name="Schachtman D."/>
        </authorList>
    </citation>
    <scope>NUCLEOTIDE SEQUENCE [LARGE SCALE GENOMIC DNA]</scope>
    <source>
        <strain evidence="3 4">BE248</strain>
    </source>
</reference>
<feature type="transmembrane region" description="Helical" evidence="1">
    <location>
        <begin position="62"/>
        <end position="85"/>
    </location>
</feature>
<dbReference type="GO" id="GO:0006508">
    <property type="term" value="P:proteolysis"/>
    <property type="evidence" value="ECO:0007669"/>
    <property type="project" value="UniProtKB-KW"/>
</dbReference>
<keyword evidence="3" id="KW-0378">Hydrolase</keyword>
<proteinExistence type="predicted"/>
<protein>
    <submittedName>
        <fullName evidence="3">Membrane protease YdiL (CAAX protease family)</fullName>
    </submittedName>
</protein>
<keyword evidence="1" id="KW-0812">Transmembrane</keyword>
<dbReference type="GO" id="GO:0008233">
    <property type="term" value="F:peptidase activity"/>
    <property type="evidence" value="ECO:0007669"/>
    <property type="project" value="UniProtKB-KW"/>
</dbReference>
<evidence type="ECO:0000313" key="3">
    <source>
        <dbReference type="EMBL" id="MDR7086960.1"/>
    </source>
</evidence>
<comment type="caution">
    <text evidence="3">The sequence shown here is derived from an EMBL/GenBank/DDBJ whole genome shotgun (WGS) entry which is preliminary data.</text>
</comment>
<dbReference type="InterPro" id="IPR003675">
    <property type="entry name" value="Rce1/LyrA-like_dom"/>
</dbReference>
<feature type="domain" description="CAAX prenyl protease 2/Lysostaphin resistance protein A-like" evidence="2">
    <location>
        <begin position="146"/>
        <end position="237"/>
    </location>
</feature>
<keyword evidence="1" id="KW-1133">Transmembrane helix</keyword>
<feature type="transmembrane region" description="Helical" evidence="1">
    <location>
        <begin position="15"/>
        <end position="36"/>
    </location>
</feature>
<organism evidence="3 4">
    <name type="scientific">Aeromicrobium panaciterrae</name>
    <dbReference type="NCBI Taxonomy" id="363861"/>
    <lineage>
        <taxon>Bacteria</taxon>
        <taxon>Bacillati</taxon>
        <taxon>Actinomycetota</taxon>
        <taxon>Actinomycetes</taxon>
        <taxon>Propionibacteriales</taxon>
        <taxon>Nocardioidaceae</taxon>
        <taxon>Aeromicrobium</taxon>
    </lineage>
</organism>
<accession>A0ABU1UP90</accession>
<feature type="transmembrane region" description="Helical" evidence="1">
    <location>
        <begin position="202"/>
        <end position="219"/>
    </location>
</feature>
<dbReference type="RefSeq" id="WP_309969791.1">
    <property type="nucleotide sequence ID" value="NZ_JAVDWH010000001.1"/>
</dbReference>
<sequence>MDGTRPTTSRFRAELWIVLGLSLGQSAVYALLSLIIQLTGKGVRNSTATLNGSRSDREWLDFTLQVLGIGFALVPVVLALYLLSLDPDKPSPLRRLGITGTRRGRDVLWGMGLAAAIGLPGIGLYAAGRELGVTAEVIPAPVDQYWWTIPILILAALQNAILEEVVVVGFVMTRLRQIGWSMWATIVTSALIRGSYHLYQGFGQALGNVVMGLVFGYWFTRTKRVLPLIVAHTILDVVVFVGYAVLKEHVDWL</sequence>
<feature type="transmembrane region" description="Helical" evidence="1">
    <location>
        <begin position="147"/>
        <end position="171"/>
    </location>
</feature>
<keyword evidence="1" id="KW-0472">Membrane</keyword>